<dbReference type="RefSeq" id="WP_121688912.1">
    <property type="nucleotide sequence ID" value="NZ_RCUY01000009.1"/>
</dbReference>
<dbReference type="Pfam" id="PF12833">
    <property type="entry name" value="HTH_18"/>
    <property type="match status" value="1"/>
</dbReference>
<dbReference type="InterPro" id="IPR018060">
    <property type="entry name" value="HTH_AraC"/>
</dbReference>
<proteinExistence type="predicted"/>
<organism evidence="4 5">
    <name type="scientific">Mycetocola lacteus</name>
    <dbReference type="NCBI Taxonomy" id="76637"/>
    <lineage>
        <taxon>Bacteria</taxon>
        <taxon>Bacillati</taxon>
        <taxon>Actinomycetota</taxon>
        <taxon>Actinomycetes</taxon>
        <taxon>Micrococcales</taxon>
        <taxon>Microbacteriaceae</taxon>
        <taxon>Mycetocola</taxon>
    </lineage>
</organism>
<dbReference type="GO" id="GO:0043565">
    <property type="term" value="F:sequence-specific DNA binding"/>
    <property type="evidence" value="ECO:0007669"/>
    <property type="project" value="InterPro"/>
</dbReference>
<protein>
    <submittedName>
        <fullName evidence="4">Helix-turn-helix domain-containing protein</fullName>
    </submittedName>
</protein>
<dbReference type="SUPFAM" id="SSF52317">
    <property type="entry name" value="Class I glutamine amidotransferase-like"/>
    <property type="match status" value="1"/>
</dbReference>
<dbReference type="OrthoDB" id="3194870at2"/>
<dbReference type="SUPFAM" id="SSF46689">
    <property type="entry name" value="Homeodomain-like"/>
    <property type="match status" value="2"/>
</dbReference>
<dbReference type="Proteomes" id="UP000269438">
    <property type="component" value="Unassembled WGS sequence"/>
</dbReference>
<evidence type="ECO:0000259" key="3">
    <source>
        <dbReference type="PROSITE" id="PS01124"/>
    </source>
</evidence>
<feature type="domain" description="HTH araC/xylS-type" evidence="3">
    <location>
        <begin position="229"/>
        <end position="327"/>
    </location>
</feature>
<keyword evidence="2" id="KW-0804">Transcription</keyword>
<dbReference type="GO" id="GO:0003700">
    <property type="term" value="F:DNA-binding transcription factor activity"/>
    <property type="evidence" value="ECO:0007669"/>
    <property type="project" value="InterPro"/>
</dbReference>
<dbReference type="Gene3D" id="3.40.50.880">
    <property type="match status" value="1"/>
</dbReference>
<keyword evidence="1" id="KW-0805">Transcription regulation</keyword>
<gene>
    <name evidence="4" type="ORF">D9V34_11410</name>
</gene>
<dbReference type="PANTHER" id="PTHR43130:SF3">
    <property type="entry name" value="HTH-TYPE TRANSCRIPTIONAL REGULATOR RV1931C"/>
    <property type="match status" value="1"/>
</dbReference>
<sequence>MRTPENPARELGTATAPHRVAVAVPPGVALFDLAIPDEVFGEVRVNGEAPYVVTAYAFGHEAGVEVAGGLFLPGHGDVAGFEGSDTLVIPAGENLEEPPPAALIDAIRRAHARGARIVGLCTGAFTLAAAGLLDDQIATTHWRYADALSQRYPRVSVDPAVLYTSHDRVFTSAGTAAAIDLCIEIVRRDHGGTVANELARTLVMNPHRAADQAQFVPIPVPECSDESLWPVIEWARTNLDRRIGVGDLADRAHVSVRTLIRRFDREYALTPSHWLRLERVRRAQQLLEETDLGIDEVARQSGFGTATSLRQAFAERLHTSPAAYRGAFRSRV</sequence>
<dbReference type="CDD" id="cd03137">
    <property type="entry name" value="GATase1_AraC_1"/>
    <property type="match status" value="1"/>
</dbReference>
<evidence type="ECO:0000256" key="2">
    <source>
        <dbReference type="ARBA" id="ARBA00023163"/>
    </source>
</evidence>
<dbReference type="Gene3D" id="1.10.10.60">
    <property type="entry name" value="Homeodomain-like"/>
    <property type="match status" value="1"/>
</dbReference>
<comment type="caution">
    <text evidence="4">The sequence shown here is derived from an EMBL/GenBank/DDBJ whole genome shotgun (WGS) entry which is preliminary data.</text>
</comment>
<dbReference type="PANTHER" id="PTHR43130">
    <property type="entry name" value="ARAC-FAMILY TRANSCRIPTIONAL REGULATOR"/>
    <property type="match status" value="1"/>
</dbReference>
<dbReference type="Pfam" id="PF01965">
    <property type="entry name" value="DJ-1_PfpI"/>
    <property type="match status" value="1"/>
</dbReference>
<dbReference type="InterPro" id="IPR052158">
    <property type="entry name" value="INH-QAR"/>
</dbReference>
<dbReference type="PROSITE" id="PS01124">
    <property type="entry name" value="HTH_ARAC_FAMILY_2"/>
    <property type="match status" value="1"/>
</dbReference>
<name>A0A3L7APE7_9MICO</name>
<dbReference type="InterPro" id="IPR029062">
    <property type="entry name" value="Class_I_gatase-like"/>
</dbReference>
<dbReference type="InterPro" id="IPR009057">
    <property type="entry name" value="Homeodomain-like_sf"/>
</dbReference>
<dbReference type="EMBL" id="RCUY01000009">
    <property type="protein sequence ID" value="RLP82383.1"/>
    <property type="molecule type" value="Genomic_DNA"/>
</dbReference>
<reference evidence="4 5" key="1">
    <citation type="submission" date="2018-10" db="EMBL/GenBank/DDBJ databases">
        <authorList>
            <person name="Li J."/>
        </authorList>
    </citation>
    <scope>NUCLEOTIDE SEQUENCE [LARGE SCALE GENOMIC DNA]</scope>
    <source>
        <strain evidence="4 5">JCM 11654</strain>
    </source>
</reference>
<evidence type="ECO:0000313" key="4">
    <source>
        <dbReference type="EMBL" id="RLP82383.1"/>
    </source>
</evidence>
<dbReference type="SMART" id="SM00342">
    <property type="entry name" value="HTH_ARAC"/>
    <property type="match status" value="1"/>
</dbReference>
<evidence type="ECO:0000256" key="1">
    <source>
        <dbReference type="ARBA" id="ARBA00023015"/>
    </source>
</evidence>
<accession>A0A3L7APE7</accession>
<dbReference type="AlphaFoldDB" id="A0A3L7APE7"/>
<keyword evidence="5" id="KW-1185">Reference proteome</keyword>
<dbReference type="InterPro" id="IPR002818">
    <property type="entry name" value="DJ-1/PfpI"/>
</dbReference>
<evidence type="ECO:0000313" key="5">
    <source>
        <dbReference type="Proteomes" id="UP000269438"/>
    </source>
</evidence>